<dbReference type="AlphaFoldDB" id="A0A7W8ZT71"/>
<evidence type="ECO:0000313" key="2">
    <source>
        <dbReference type="Proteomes" id="UP000561726"/>
    </source>
</evidence>
<reference evidence="1 2" key="1">
    <citation type="submission" date="2020-08" db="EMBL/GenBank/DDBJ databases">
        <title>Sequencing the genomes of 1000 actinobacteria strains.</title>
        <authorList>
            <person name="Klenk H.-P."/>
        </authorList>
    </citation>
    <scope>NUCLEOTIDE SEQUENCE [LARGE SCALE GENOMIC DNA]</scope>
    <source>
        <strain evidence="1 2">DSM 21065</strain>
    </source>
</reference>
<name>A0A7W8ZT71_9MICO</name>
<accession>A0A7W8ZT71</accession>
<dbReference type="EMBL" id="JACHBQ010000001">
    <property type="protein sequence ID" value="MBB5639751.1"/>
    <property type="molecule type" value="Genomic_DNA"/>
</dbReference>
<evidence type="ECO:0000313" key="1">
    <source>
        <dbReference type="EMBL" id="MBB5639751.1"/>
    </source>
</evidence>
<proteinExistence type="predicted"/>
<gene>
    <name evidence="1" type="ORF">BJ997_000299</name>
</gene>
<dbReference type="RefSeq" id="WP_052541897.1">
    <property type="nucleotide sequence ID" value="NZ_JACHBQ010000001.1"/>
</dbReference>
<comment type="caution">
    <text evidence="1">The sequence shown here is derived from an EMBL/GenBank/DDBJ whole genome shotgun (WGS) entry which is preliminary data.</text>
</comment>
<dbReference type="Proteomes" id="UP000561726">
    <property type="component" value="Unassembled WGS sequence"/>
</dbReference>
<protein>
    <submittedName>
        <fullName evidence="1">Uncharacterized protein</fullName>
    </submittedName>
</protein>
<organism evidence="1 2">
    <name type="scientific">Cryobacterium roopkundense</name>
    <dbReference type="NCBI Taxonomy" id="1001240"/>
    <lineage>
        <taxon>Bacteria</taxon>
        <taxon>Bacillati</taxon>
        <taxon>Actinomycetota</taxon>
        <taxon>Actinomycetes</taxon>
        <taxon>Micrococcales</taxon>
        <taxon>Microbacteriaceae</taxon>
        <taxon>Cryobacterium</taxon>
    </lineage>
</organism>
<dbReference type="OrthoDB" id="4791288at2"/>
<sequence length="98" mass="10495">MEYSATIVAQTYQTKPEALAIIAAALALPVTGTATAHSYISLARGGRVEVEIPKFGESLPLAIDVYSRRSAAEARTSAQNVLEILTTATGWQIEHLHD</sequence>